<name>A0A834WIG7_9FABA</name>
<sequence length="118" mass="13961">MEREESNQSGKSKDVLPFCLVLIWPKDADDNSTIEEVVKVFEEKDQRLFQISQQTREKVISVIEWKHRYWYVCRDNLKISEKPFGEGKKIQVTREITQGLKQAIRNKVKVDFYAHSSN</sequence>
<comment type="caution">
    <text evidence="1">The sequence shown here is derived from an EMBL/GenBank/DDBJ whole genome shotgun (WGS) entry which is preliminary data.</text>
</comment>
<dbReference type="AlphaFoldDB" id="A0A834WIG7"/>
<keyword evidence="2" id="KW-1185">Reference proteome</keyword>
<evidence type="ECO:0000313" key="1">
    <source>
        <dbReference type="EMBL" id="KAF7822033.1"/>
    </source>
</evidence>
<dbReference type="EMBL" id="JAAIUW010000008">
    <property type="protein sequence ID" value="KAF7822033.1"/>
    <property type="molecule type" value="Genomic_DNA"/>
</dbReference>
<accession>A0A834WIG7</accession>
<organism evidence="1 2">
    <name type="scientific">Senna tora</name>
    <dbReference type="NCBI Taxonomy" id="362788"/>
    <lineage>
        <taxon>Eukaryota</taxon>
        <taxon>Viridiplantae</taxon>
        <taxon>Streptophyta</taxon>
        <taxon>Embryophyta</taxon>
        <taxon>Tracheophyta</taxon>
        <taxon>Spermatophyta</taxon>
        <taxon>Magnoliopsida</taxon>
        <taxon>eudicotyledons</taxon>
        <taxon>Gunneridae</taxon>
        <taxon>Pentapetalae</taxon>
        <taxon>rosids</taxon>
        <taxon>fabids</taxon>
        <taxon>Fabales</taxon>
        <taxon>Fabaceae</taxon>
        <taxon>Caesalpinioideae</taxon>
        <taxon>Cassia clade</taxon>
        <taxon>Senna</taxon>
    </lineage>
</organism>
<dbReference type="Proteomes" id="UP000634136">
    <property type="component" value="Unassembled WGS sequence"/>
</dbReference>
<proteinExistence type="predicted"/>
<evidence type="ECO:0000313" key="2">
    <source>
        <dbReference type="Proteomes" id="UP000634136"/>
    </source>
</evidence>
<reference evidence="1" key="1">
    <citation type="submission" date="2020-09" db="EMBL/GenBank/DDBJ databases">
        <title>Genome-Enabled Discovery of Anthraquinone Biosynthesis in Senna tora.</title>
        <authorList>
            <person name="Kang S.-H."/>
            <person name="Pandey R.P."/>
            <person name="Lee C.-M."/>
            <person name="Sim J.-S."/>
            <person name="Jeong J.-T."/>
            <person name="Choi B.-S."/>
            <person name="Jung M."/>
            <person name="Ginzburg D."/>
            <person name="Zhao K."/>
            <person name="Won S.Y."/>
            <person name="Oh T.-J."/>
            <person name="Yu Y."/>
            <person name="Kim N.-H."/>
            <person name="Lee O.R."/>
            <person name="Lee T.-H."/>
            <person name="Bashyal P."/>
            <person name="Kim T.-S."/>
            <person name="Lee W.-H."/>
            <person name="Kawkins C."/>
            <person name="Kim C.-K."/>
            <person name="Kim J.S."/>
            <person name="Ahn B.O."/>
            <person name="Rhee S.Y."/>
            <person name="Sohng J.K."/>
        </authorList>
    </citation>
    <scope>NUCLEOTIDE SEQUENCE</scope>
    <source>
        <tissue evidence="1">Leaf</tissue>
    </source>
</reference>
<protein>
    <submittedName>
        <fullName evidence="1">Uncharacterized protein</fullName>
    </submittedName>
</protein>
<gene>
    <name evidence="1" type="ORF">G2W53_027488</name>
</gene>